<dbReference type="EMBL" id="LR743588">
    <property type="protein sequence ID" value="CAA2614253.1"/>
    <property type="molecule type" value="Genomic_DNA"/>
</dbReference>
<organism evidence="1">
    <name type="scientific">Spirodela intermedia</name>
    <name type="common">Intermediate duckweed</name>
    <dbReference type="NCBI Taxonomy" id="51605"/>
    <lineage>
        <taxon>Eukaryota</taxon>
        <taxon>Viridiplantae</taxon>
        <taxon>Streptophyta</taxon>
        <taxon>Embryophyta</taxon>
        <taxon>Tracheophyta</taxon>
        <taxon>Spermatophyta</taxon>
        <taxon>Magnoliopsida</taxon>
        <taxon>Liliopsida</taxon>
        <taxon>Araceae</taxon>
        <taxon>Lemnoideae</taxon>
        <taxon>Spirodela</taxon>
    </lineage>
</organism>
<dbReference type="InterPro" id="IPR043502">
    <property type="entry name" value="DNA/RNA_pol_sf"/>
</dbReference>
<reference evidence="1 2" key="1">
    <citation type="submission" date="2019-12" db="EMBL/GenBank/DDBJ databases">
        <authorList>
            <person name="Scholz U."/>
            <person name="Mascher M."/>
            <person name="Fiebig A."/>
        </authorList>
    </citation>
    <scope>NUCLEOTIDE SEQUENCE</scope>
</reference>
<dbReference type="PANTHER" id="PTHR35046">
    <property type="entry name" value="ZINC KNUCKLE (CCHC-TYPE) FAMILY PROTEIN"/>
    <property type="match status" value="1"/>
</dbReference>
<proteinExistence type="predicted"/>
<accession>A0A7I8I8S4</accession>
<keyword evidence="2" id="KW-1185">Reference proteome</keyword>
<dbReference type="Proteomes" id="UP001189122">
    <property type="component" value="Unassembled WGS sequence"/>
</dbReference>
<evidence type="ECO:0000313" key="2">
    <source>
        <dbReference type="Proteomes" id="UP001189122"/>
    </source>
</evidence>
<evidence type="ECO:0000313" key="1">
    <source>
        <dbReference type="EMBL" id="CAA2614253.1"/>
    </source>
</evidence>
<name>A0A7I8I8S4_SPIIN</name>
<dbReference type="Gene3D" id="3.10.10.10">
    <property type="entry name" value="HIV Type 1 Reverse Transcriptase, subunit A, domain 1"/>
    <property type="match status" value="1"/>
</dbReference>
<dbReference type="EMBL" id="CACRZD030000001">
    <property type="protein sequence ID" value="CAA6654055.1"/>
    <property type="molecule type" value="Genomic_DNA"/>
</dbReference>
<dbReference type="PANTHER" id="PTHR35046:SF9">
    <property type="entry name" value="RNA-DIRECTED DNA POLYMERASE"/>
    <property type="match status" value="1"/>
</dbReference>
<dbReference type="SUPFAM" id="SSF56672">
    <property type="entry name" value="DNA/RNA polymerases"/>
    <property type="match status" value="1"/>
</dbReference>
<dbReference type="AlphaFoldDB" id="A0A7I8I8S4"/>
<protein>
    <submittedName>
        <fullName evidence="1">Uncharacterized protein</fullName>
    </submittedName>
</protein>
<gene>
    <name evidence="1" type="ORF">SI7747_01000645</name>
</gene>
<sequence length="253" mass="28990">MPTSSPTTNDSFCTLIFYTYVKNNEHACKVIVNSDSCRVGLSTISHLAPYDVSWIDVTTLPVHRQCQVPLRVSTYDEHILCDVLSMKIGGIIFGQPWLFDYDVQLMGRANTYGSPTCFALVLDMRDDTTLTLPSLKVKGMLSKYADVLLEELPRELPPLRHIQHAIDLVLEVSLLNLLHYHMELPAKYEELNRQVQELLNKGFIQLSLSLYVVLALLVSKKDDTWRMCYDSRTINKIIVNIIFRSHNYKTYST</sequence>